<gene>
    <name evidence="3" type="ORF">TPSB3V08_LOCUS8299</name>
</gene>
<feature type="region of interest" description="Disordered" evidence="1">
    <location>
        <begin position="1"/>
        <end position="26"/>
    </location>
</feature>
<dbReference type="InterPro" id="IPR038976">
    <property type="entry name" value="Ssk"/>
</dbReference>
<reference evidence="3" key="1">
    <citation type="submission" date="2020-11" db="EMBL/GenBank/DDBJ databases">
        <authorList>
            <person name="Tran Van P."/>
        </authorList>
    </citation>
    <scope>NUCLEOTIDE SEQUENCE</scope>
</reference>
<keyword evidence="2" id="KW-0472">Membrane</keyword>
<dbReference type="GO" id="GO:0019991">
    <property type="term" value="P:septate junction assembly"/>
    <property type="evidence" value="ECO:0007669"/>
    <property type="project" value="InterPro"/>
</dbReference>
<feature type="transmembrane region" description="Helical" evidence="2">
    <location>
        <begin position="91"/>
        <end position="111"/>
    </location>
</feature>
<dbReference type="PANTHER" id="PTHR36692">
    <property type="entry name" value="PROTEIN SNAKESKIN"/>
    <property type="match status" value="1"/>
</dbReference>
<protein>
    <submittedName>
        <fullName evidence="3">Uncharacterized protein</fullName>
    </submittedName>
</protein>
<accession>A0A7R9DCQ1</accession>
<dbReference type="PANTHER" id="PTHR36692:SF2">
    <property type="entry name" value="GEO12064P1"/>
    <property type="match status" value="1"/>
</dbReference>
<evidence type="ECO:0000256" key="1">
    <source>
        <dbReference type="SAM" id="MobiDB-lite"/>
    </source>
</evidence>
<keyword evidence="2" id="KW-0812">Transmembrane</keyword>
<sequence>MTHVETLPDPDTPTSPSTISRLFSPDPLPRRASITWVDRHPSFLLPPHQEDPPPNYRDGFTDFSFLVKLLQLVSRSAGNISARDTFCSADAILISIVCTGLYSVGILLVRHDITSQLLPYVVFASYMIITSVIVLSYVLGQKMAELLIRVFNSLAVILFLVTGIILLVIWTEFRQKMIDDLQDDYDGNIGTNGANLCHQALSVEPIGNLSCWGTVIKEVSDNLNILLEEEDVYVDVNVKMSTLPGHLLCVTGVLSVANGLVYAADVTYSIRRTLKLM</sequence>
<evidence type="ECO:0000313" key="3">
    <source>
        <dbReference type="EMBL" id="CAD7412230.1"/>
    </source>
</evidence>
<keyword evidence="2" id="KW-1133">Transmembrane helix</keyword>
<dbReference type="AlphaFoldDB" id="A0A7R9DCQ1"/>
<feature type="transmembrane region" description="Helical" evidence="2">
    <location>
        <begin position="117"/>
        <end position="139"/>
    </location>
</feature>
<dbReference type="EMBL" id="OD005880">
    <property type="protein sequence ID" value="CAD7412230.1"/>
    <property type="molecule type" value="Genomic_DNA"/>
</dbReference>
<feature type="transmembrane region" description="Helical" evidence="2">
    <location>
        <begin position="245"/>
        <end position="268"/>
    </location>
</feature>
<dbReference type="GO" id="GO:0005886">
    <property type="term" value="C:plasma membrane"/>
    <property type="evidence" value="ECO:0007669"/>
    <property type="project" value="TreeGrafter"/>
</dbReference>
<feature type="compositionally biased region" description="Low complexity" evidence="1">
    <location>
        <begin position="7"/>
        <end position="18"/>
    </location>
</feature>
<feature type="transmembrane region" description="Helical" evidence="2">
    <location>
        <begin position="146"/>
        <end position="170"/>
    </location>
</feature>
<evidence type="ECO:0000256" key="2">
    <source>
        <dbReference type="SAM" id="Phobius"/>
    </source>
</evidence>
<name>A0A7R9DCQ1_TIMPO</name>
<organism evidence="3">
    <name type="scientific">Timema poppense</name>
    <name type="common">Walking stick</name>
    <dbReference type="NCBI Taxonomy" id="170557"/>
    <lineage>
        <taxon>Eukaryota</taxon>
        <taxon>Metazoa</taxon>
        <taxon>Ecdysozoa</taxon>
        <taxon>Arthropoda</taxon>
        <taxon>Hexapoda</taxon>
        <taxon>Insecta</taxon>
        <taxon>Pterygota</taxon>
        <taxon>Neoptera</taxon>
        <taxon>Polyneoptera</taxon>
        <taxon>Phasmatodea</taxon>
        <taxon>Timematodea</taxon>
        <taxon>Timematoidea</taxon>
        <taxon>Timematidae</taxon>
        <taxon>Timema</taxon>
    </lineage>
</organism>
<proteinExistence type="predicted"/>